<keyword evidence="2" id="KW-0812">Transmembrane</keyword>
<feature type="region of interest" description="Disordered" evidence="1">
    <location>
        <begin position="1"/>
        <end position="33"/>
    </location>
</feature>
<evidence type="ECO:0000256" key="2">
    <source>
        <dbReference type="SAM" id="Phobius"/>
    </source>
</evidence>
<keyword evidence="4" id="KW-1185">Reference proteome</keyword>
<evidence type="ECO:0000256" key="1">
    <source>
        <dbReference type="SAM" id="MobiDB-lite"/>
    </source>
</evidence>
<accession>A0ABU1YZJ5</accession>
<dbReference type="EMBL" id="JAVDXX010000001">
    <property type="protein sequence ID" value="MDR7293787.1"/>
    <property type="molecule type" value="Genomic_DNA"/>
</dbReference>
<gene>
    <name evidence="3" type="ORF">J2S67_001055</name>
</gene>
<feature type="transmembrane region" description="Helical" evidence="2">
    <location>
        <begin position="141"/>
        <end position="165"/>
    </location>
</feature>
<dbReference type="RefSeq" id="WP_083285404.1">
    <property type="nucleotide sequence ID" value="NZ_JAVDXX010000001.1"/>
</dbReference>
<feature type="transmembrane region" description="Helical" evidence="2">
    <location>
        <begin position="211"/>
        <end position="234"/>
    </location>
</feature>
<feature type="transmembrane region" description="Helical" evidence="2">
    <location>
        <begin position="185"/>
        <end position="205"/>
    </location>
</feature>
<name>A0ABU1YZJ5_9MICC</name>
<evidence type="ECO:0000313" key="3">
    <source>
        <dbReference type="EMBL" id="MDR7293787.1"/>
    </source>
</evidence>
<evidence type="ECO:0008006" key="5">
    <source>
        <dbReference type="Google" id="ProtNLM"/>
    </source>
</evidence>
<keyword evidence="2" id="KW-0472">Membrane</keyword>
<dbReference type="Proteomes" id="UP001180715">
    <property type="component" value="Unassembled WGS sequence"/>
</dbReference>
<reference evidence="3" key="1">
    <citation type="submission" date="2023-07" db="EMBL/GenBank/DDBJ databases">
        <title>Sequencing the genomes of 1000 actinobacteria strains.</title>
        <authorList>
            <person name="Klenk H.-P."/>
        </authorList>
    </citation>
    <scope>NUCLEOTIDE SEQUENCE</scope>
    <source>
        <strain evidence="3">DSM 13068</strain>
    </source>
</reference>
<feature type="compositionally biased region" description="Low complexity" evidence="1">
    <location>
        <begin position="1"/>
        <end position="20"/>
    </location>
</feature>
<evidence type="ECO:0000313" key="4">
    <source>
        <dbReference type="Proteomes" id="UP001180715"/>
    </source>
</evidence>
<feature type="transmembrane region" description="Helical" evidence="2">
    <location>
        <begin position="109"/>
        <end position="129"/>
    </location>
</feature>
<proteinExistence type="predicted"/>
<comment type="caution">
    <text evidence="3">The sequence shown here is derived from an EMBL/GenBank/DDBJ whole genome shotgun (WGS) entry which is preliminary data.</text>
</comment>
<keyword evidence="2" id="KW-1133">Transmembrane helix</keyword>
<protein>
    <recommendedName>
        <fullName evidence="5">DUF3159 domain-containing protein</fullName>
    </recommendedName>
</protein>
<dbReference type="InterPro" id="IPR016566">
    <property type="entry name" value="UCP010219"/>
</dbReference>
<dbReference type="Pfam" id="PF11361">
    <property type="entry name" value="DUF3159"/>
    <property type="match status" value="1"/>
</dbReference>
<sequence length="267" mass="28744">MSEQPKQSPQPEQPAQSAPPTEGRERNQAAATVAGSLGSSIKRKEDGNIDPLASIGGIRGFTESTVPGFLFMMIFAFTQQLDIALIASLAAGLVFIVARLVTRTQVTPAITGLLGIVLCSFFAKAGGNARDYYVPGFITNIVSSLVLGISALVRWPLVGVVFGFLHGEDLEWRKSRARMRVYQTANLLVLGLFVFRLAVQVPLYLTDQVNALGAARLVMGVPLYVGVLVLAWFITRPRIVETAGNDPRSTCADTGNALMRHQARDSA</sequence>
<organism evidence="3 4">
    <name type="scientific">Pseudoglutamicibacter albus</name>
    <dbReference type="NCBI Taxonomy" id="98671"/>
    <lineage>
        <taxon>Bacteria</taxon>
        <taxon>Bacillati</taxon>
        <taxon>Actinomycetota</taxon>
        <taxon>Actinomycetes</taxon>
        <taxon>Micrococcales</taxon>
        <taxon>Micrococcaceae</taxon>
        <taxon>Pseudoglutamicibacter</taxon>
    </lineage>
</organism>
<feature type="transmembrane region" description="Helical" evidence="2">
    <location>
        <begin position="69"/>
        <end position="97"/>
    </location>
</feature>